<dbReference type="AlphaFoldDB" id="B6YS75"/>
<keyword evidence="1" id="KW-0614">Plasmid</keyword>
<name>B6YS75_AZOPC</name>
<dbReference type="EMBL" id="AP010657">
    <property type="protein sequence ID" value="BAG84047.1"/>
    <property type="molecule type" value="Genomic_DNA"/>
</dbReference>
<evidence type="ECO:0000313" key="2">
    <source>
        <dbReference type="Proteomes" id="UP000000723"/>
    </source>
</evidence>
<evidence type="ECO:0000313" key="1">
    <source>
        <dbReference type="EMBL" id="BAG84047.1"/>
    </source>
</evidence>
<sequence length="136" mass="15635">MKSLRLLTVLLFASFFHVICNAGIIDRNERFGSERRKREEFFYIPNRSAVVCNSVCKAEKEYTIEELQAMLHSAAPQKPKTNTEARKLVSIAYVNVYYGEAYQYNGMWQVKGEEFATTPSNETIVAIWSRDSAITH</sequence>
<proteinExistence type="predicted"/>
<dbReference type="HOGENOM" id="CLU_1871165_0_0_10"/>
<accession>B6YS75</accession>
<dbReference type="RefSeq" id="WP_012573013.1">
    <property type="nucleotide sequence ID" value="NC_011564.1"/>
</dbReference>
<dbReference type="Proteomes" id="UP000000723">
    <property type="component" value="Plasmid pCFPG1"/>
</dbReference>
<geneLocation type="plasmid" evidence="1 2">
    <name>pCFPG1</name>
</geneLocation>
<organism evidence="1 2">
    <name type="scientific">Azobacteroides pseudotrichonymphae genomovar. CFP2</name>
    <dbReference type="NCBI Taxonomy" id="511995"/>
    <lineage>
        <taxon>Bacteria</taxon>
        <taxon>Pseudomonadati</taxon>
        <taxon>Bacteroidota</taxon>
        <taxon>Bacteroidia</taxon>
        <taxon>Bacteroidales</taxon>
        <taxon>Candidatus Azobacteroides</taxon>
    </lineage>
</organism>
<protein>
    <submittedName>
        <fullName evidence="1">Uncharacterized protein</fullName>
    </submittedName>
</protein>
<gene>
    <name evidence="1" type="ordered locus">CFPG_P1-26</name>
</gene>
<reference evidence="2" key="1">
    <citation type="journal article" date="2008" name="Science">
        <title>Genome of an endosymbiont coupling N2 fixation to cellulolysis within RT protist cells in termite gut.</title>
        <authorList>
            <person name="Hongoh Y."/>
            <person name="Sharma V.K."/>
            <person name="Prakash T."/>
            <person name="Noda S."/>
            <person name="Toh H."/>
            <person name="Taylor T.D."/>
            <person name="Kudo T."/>
            <person name="Sakaki Y."/>
            <person name="Toyoda A."/>
            <person name="Hattori M."/>
            <person name="Ohkuma M."/>
        </authorList>
    </citation>
    <scope>NUCLEOTIDE SEQUENCE [LARGE SCALE GENOMIC DNA]</scope>
    <source>
        <plasmid evidence="2">pCFPG1</plasmid>
    </source>
</reference>
<keyword evidence="2" id="KW-1185">Reference proteome</keyword>
<dbReference type="KEGG" id="aps:CFPG_P1-26"/>